<feature type="chain" id="PRO_5013376447" description="Ig-like domain-containing protein" evidence="3">
    <location>
        <begin position="19"/>
        <end position="766"/>
    </location>
</feature>
<gene>
    <name evidence="4" type="ORF">WR25_23304</name>
</gene>
<dbReference type="OrthoDB" id="5811183at2759"/>
<evidence type="ECO:0000256" key="3">
    <source>
        <dbReference type="SAM" id="SignalP"/>
    </source>
</evidence>
<evidence type="ECO:0008006" key="6">
    <source>
        <dbReference type="Google" id="ProtNLM"/>
    </source>
</evidence>
<dbReference type="STRING" id="2018661.A0A2A2J7B2"/>
<keyword evidence="1" id="KW-0175">Coiled coil</keyword>
<dbReference type="Proteomes" id="UP000218231">
    <property type="component" value="Unassembled WGS sequence"/>
</dbReference>
<name>A0A2A2J7B2_9BILA</name>
<evidence type="ECO:0000313" key="4">
    <source>
        <dbReference type="EMBL" id="PAV57678.1"/>
    </source>
</evidence>
<organism evidence="4 5">
    <name type="scientific">Diploscapter pachys</name>
    <dbReference type="NCBI Taxonomy" id="2018661"/>
    <lineage>
        <taxon>Eukaryota</taxon>
        <taxon>Metazoa</taxon>
        <taxon>Ecdysozoa</taxon>
        <taxon>Nematoda</taxon>
        <taxon>Chromadorea</taxon>
        <taxon>Rhabditida</taxon>
        <taxon>Rhabditina</taxon>
        <taxon>Rhabditomorpha</taxon>
        <taxon>Rhabditoidea</taxon>
        <taxon>Rhabditidae</taxon>
        <taxon>Diploscapter</taxon>
    </lineage>
</organism>
<feature type="region of interest" description="Disordered" evidence="2">
    <location>
        <begin position="92"/>
        <end position="123"/>
    </location>
</feature>
<feature type="coiled-coil region" evidence="1">
    <location>
        <begin position="287"/>
        <end position="361"/>
    </location>
</feature>
<evidence type="ECO:0000256" key="2">
    <source>
        <dbReference type="SAM" id="MobiDB-lite"/>
    </source>
</evidence>
<proteinExistence type="predicted"/>
<keyword evidence="5" id="KW-1185">Reference proteome</keyword>
<dbReference type="AlphaFoldDB" id="A0A2A2J7B2"/>
<feature type="region of interest" description="Disordered" evidence="2">
    <location>
        <begin position="745"/>
        <end position="766"/>
    </location>
</feature>
<evidence type="ECO:0000256" key="1">
    <source>
        <dbReference type="SAM" id="Coils"/>
    </source>
</evidence>
<reference evidence="4 5" key="1">
    <citation type="journal article" date="2017" name="Curr. Biol.">
        <title>Genome architecture and evolution of a unichromosomal asexual nematode.</title>
        <authorList>
            <person name="Fradin H."/>
            <person name="Zegar C."/>
            <person name="Gutwein M."/>
            <person name="Lucas J."/>
            <person name="Kovtun M."/>
            <person name="Corcoran D."/>
            <person name="Baugh L.R."/>
            <person name="Kiontke K."/>
            <person name="Gunsalus K."/>
            <person name="Fitch D.H."/>
            <person name="Piano F."/>
        </authorList>
    </citation>
    <scope>NUCLEOTIDE SEQUENCE [LARGE SCALE GENOMIC DNA]</scope>
    <source>
        <strain evidence="4">PF1309</strain>
    </source>
</reference>
<evidence type="ECO:0000313" key="5">
    <source>
        <dbReference type="Proteomes" id="UP000218231"/>
    </source>
</evidence>
<comment type="caution">
    <text evidence="4">The sequence shown here is derived from an EMBL/GenBank/DDBJ whole genome shotgun (WGS) entry which is preliminary data.</text>
</comment>
<sequence length="766" mass="86994">MRLLLLLLTCCSISYCDSEGPPPLMQRVMSTIPDLPNAISGQMNGDSGALNLLNPYDVRFFRGMISKMLGDGLLSQLVTDPKGVAQHMGFSLDDISGNQTKPEGPSASFIQEPNSTNSKKNEKSKQFLDQILQSFTLSPPVATTTLRTLLIDGNTVPPEMNDRLIRKYNWEGKYATMLPPTTTTRFSPEQMAEMVASKLAGRGMTQETVQPKFMPAQDFARSYSSNLVDPKSVEKYNNDLRRWPTTAAFGVTPVPVDPLTAPIDPTVNEVLTNMRTRGLFGMTVEEVKRLQAMLQTYEQTLQTNELLAKRKQLQVLQDELEEQRKRIETQRKMEEELRKKEKELEEAKAKMERQLREQLSNWHRSFNPKQNAPAPPLDLADLGLSMSPTSSPIPQPPASFPISVVVDETTTQLITTTEKATIIPPKPTVVFPEREFRRSPKKQKFKHQEDEQEIDKGNEDSDENDQEHEYRRMSRIGSLLRNQRRYSSIPTVKSTELGGDQPRASENNFDANDEEFYSSCECEKISLDRMKGVWTMVLASAEVVDALERRASVLVNSDQKINLNCSRFEVSSSKQSAAAQDARIVWEFRVDGSRKLNRFQGNALSMDHKTVRIQLKDNSGELNNIPVCTLKADGRRDYEYLVVTNGQGNCRDAALLVRDPEHFFDDPDTELENFLKNKMIAKELEPIDVISFADDFAVHIWHILGSLPSRPNEQKRLPHIHRMQKQKQKKQKCCTEWNGNGTMFRKMKEERNGKGRKGITTMEAAR</sequence>
<keyword evidence="3" id="KW-0732">Signal</keyword>
<feature type="region of interest" description="Disordered" evidence="2">
    <location>
        <begin position="489"/>
        <end position="509"/>
    </location>
</feature>
<protein>
    <recommendedName>
        <fullName evidence="6">Ig-like domain-containing protein</fullName>
    </recommendedName>
</protein>
<feature type="region of interest" description="Disordered" evidence="2">
    <location>
        <begin position="365"/>
        <end position="396"/>
    </location>
</feature>
<feature type="region of interest" description="Disordered" evidence="2">
    <location>
        <begin position="431"/>
        <end position="477"/>
    </location>
</feature>
<dbReference type="EMBL" id="LIAE01010630">
    <property type="protein sequence ID" value="PAV57678.1"/>
    <property type="molecule type" value="Genomic_DNA"/>
</dbReference>
<accession>A0A2A2J7B2</accession>
<feature type="compositionally biased region" description="Basic and acidic residues" evidence="2">
    <location>
        <begin position="446"/>
        <end position="459"/>
    </location>
</feature>
<feature type="signal peptide" evidence="3">
    <location>
        <begin position="1"/>
        <end position="18"/>
    </location>
</feature>